<accession>A0AAV5V0P8</accession>
<feature type="coiled-coil region" evidence="1">
    <location>
        <begin position="57"/>
        <end position="91"/>
    </location>
</feature>
<evidence type="ECO:0000256" key="1">
    <source>
        <dbReference type="SAM" id="Coils"/>
    </source>
</evidence>
<evidence type="ECO:0000313" key="4">
    <source>
        <dbReference type="Proteomes" id="UP001432322"/>
    </source>
</evidence>
<evidence type="ECO:0000259" key="2">
    <source>
        <dbReference type="PROSITE" id="PS50144"/>
    </source>
</evidence>
<dbReference type="Proteomes" id="UP001432322">
    <property type="component" value="Unassembled WGS sequence"/>
</dbReference>
<evidence type="ECO:0000313" key="3">
    <source>
        <dbReference type="EMBL" id="GMT11385.1"/>
    </source>
</evidence>
<sequence>ISDSLIDFDFLKSALDEIDNELTTVNTVNIHENVEEEDEKRELIELRKAAQLHQLVTEKHSEEKKEWEMKEEDLREQIKQLVKAVETAAAQPDRYEQAATVVEVPKKLVVTKSTTEETSHTFRVLFTEISRLRGKTNKVLESATARFAGVDWTIQLHHTSHSNLKKKYLGMNLVAASSSIPEGWSCGVRIQFELHSEDSSLADKTGKGTSILSAQFNGWGWNQFISIDDLFLPANGYVKDDSIFLTVEVNTFAAQ</sequence>
<dbReference type="Pfam" id="PF22486">
    <property type="entry name" value="MATH_2"/>
    <property type="match status" value="1"/>
</dbReference>
<dbReference type="PROSITE" id="PS50144">
    <property type="entry name" value="MATH"/>
    <property type="match status" value="1"/>
</dbReference>
<name>A0AAV5V0P8_9BILA</name>
<feature type="domain" description="MATH" evidence="2">
    <location>
        <begin position="119"/>
        <end position="249"/>
    </location>
</feature>
<dbReference type="InterPro" id="IPR008974">
    <property type="entry name" value="TRAF-like"/>
</dbReference>
<dbReference type="Gene3D" id="2.60.210.10">
    <property type="entry name" value="Apoptosis, Tumor Necrosis Factor Receptor Associated Protein 2, Chain A"/>
    <property type="match status" value="1"/>
</dbReference>
<protein>
    <recommendedName>
        <fullName evidence="2">MATH domain-containing protein</fullName>
    </recommendedName>
</protein>
<dbReference type="AlphaFoldDB" id="A0AAV5V0P8"/>
<comment type="caution">
    <text evidence="3">The sequence shown here is derived from an EMBL/GenBank/DDBJ whole genome shotgun (WGS) entry which is preliminary data.</text>
</comment>
<proteinExistence type="predicted"/>
<dbReference type="InterPro" id="IPR002083">
    <property type="entry name" value="MATH/TRAF_dom"/>
</dbReference>
<gene>
    <name evidence="3" type="ORF">PFISCL1PPCAC_2682</name>
</gene>
<keyword evidence="4" id="KW-1185">Reference proteome</keyword>
<organism evidence="3 4">
    <name type="scientific">Pristionchus fissidentatus</name>
    <dbReference type="NCBI Taxonomy" id="1538716"/>
    <lineage>
        <taxon>Eukaryota</taxon>
        <taxon>Metazoa</taxon>
        <taxon>Ecdysozoa</taxon>
        <taxon>Nematoda</taxon>
        <taxon>Chromadorea</taxon>
        <taxon>Rhabditida</taxon>
        <taxon>Rhabditina</taxon>
        <taxon>Diplogasteromorpha</taxon>
        <taxon>Diplogasteroidea</taxon>
        <taxon>Neodiplogasteridae</taxon>
        <taxon>Pristionchus</taxon>
    </lineage>
</organism>
<dbReference type="SUPFAM" id="SSF49599">
    <property type="entry name" value="TRAF domain-like"/>
    <property type="match status" value="1"/>
</dbReference>
<feature type="non-terminal residue" evidence="3">
    <location>
        <position position="1"/>
    </location>
</feature>
<reference evidence="3" key="1">
    <citation type="submission" date="2023-10" db="EMBL/GenBank/DDBJ databases">
        <title>Genome assembly of Pristionchus species.</title>
        <authorList>
            <person name="Yoshida K."/>
            <person name="Sommer R.J."/>
        </authorList>
    </citation>
    <scope>NUCLEOTIDE SEQUENCE</scope>
    <source>
        <strain evidence="3">RS5133</strain>
    </source>
</reference>
<dbReference type="CDD" id="cd00121">
    <property type="entry name" value="MATH"/>
    <property type="match status" value="1"/>
</dbReference>
<keyword evidence="1" id="KW-0175">Coiled coil</keyword>
<dbReference type="EMBL" id="BTSY01000001">
    <property type="protein sequence ID" value="GMT11385.1"/>
    <property type="molecule type" value="Genomic_DNA"/>
</dbReference>